<proteinExistence type="predicted"/>
<protein>
    <submittedName>
        <fullName evidence="1">Prolipoprotein diacylglyceryl transferase</fullName>
    </submittedName>
</protein>
<keyword evidence="2" id="KW-1185">Reference proteome</keyword>
<sequence length="353" mass="38798">MEPIKLGFLTIYPFGLLMILPALGALLLAARSMGKAGLKKETAGWFALLAVPLCFALARLGFCLFVIDQMLGSEDFGMIFRVNEGGFLLWGALCGGLLAAWITGKITKQPSAKIADSAVVGACLLIAAGRIICGLIFKDQGIGFPLSDWFNTDWLDPEEAEYANRFSLFALEDYSFFERLPFAIQNFYDEWCWAIFVPEAIWACVTAWIISRCRAKDGGKTILFIILYSCGQIVLEAMLRGEVLHLPWLGFVRANQVICAVALVAVICICLKKLDKTERGKAALVCFVQVIPAVLIVVAMEFAAFEKKITLIQSWPADVCHLLAGLACLWMGLAAGHVWQRVYALQAPSDLVK</sequence>
<evidence type="ECO:0000313" key="2">
    <source>
        <dbReference type="Proteomes" id="UP000682782"/>
    </source>
</evidence>
<reference evidence="1" key="1">
    <citation type="submission" date="2021-01" db="EMBL/GenBank/DDBJ databases">
        <title>Complete genome sequence of Clostridiales bacterium R-7.</title>
        <authorList>
            <person name="Mahoney-Kurpe S.C."/>
            <person name="Palevich N."/>
            <person name="Koike S."/>
            <person name="Moon C.D."/>
            <person name="Attwood G.T."/>
        </authorList>
    </citation>
    <scope>NUCLEOTIDE SEQUENCE</scope>
    <source>
        <strain evidence="1">R-7</strain>
    </source>
</reference>
<accession>A0AC61MX89</accession>
<keyword evidence="1" id="KW-0808">Transferase</keyword>
<organism evidence="1 2">
    <name type="scientific">Aristaeella hokkaidonensis</name>
    <dbReference type="NCBI Taxonomy" id="3046382"/>
    <lineage>
        <taxon>Bacteria</taxon>
        <taxon>Bacillati</taxon>
        <taxon>Bacillota</taxon>
        <taxon>Clostridia</taxon>
        <taxon>Eubacteriales</taxon>
        <taxon>Aristaeellaceae</taxon>
        <taxon>Aristaeella</taxon>
    </lineage>
</organism>
<gene>
    <name evidence="1" type="ORF">JYE49_01210</name>
</gene>
<dbReference type="Proteomes" id="UP000682782">
    <property type="component" value="Chromosome"/>
</dbReference>
<dbReference type="EMBL" id="CP068393">
    <property type="protein sequence ID" value="QUC67357.1"/>
    <property type="molecule type" value="Genomic_DNA"/>
</dbReference>
<name>A0AC61MX89_9FIRM</name>
<evidence type="ECO:0000313" key="1">
    <source>
        <dbReference type="EMBL" id="QUC67357.1"/>
    </source>
</evidence>